<dbReference type="AlphaFoldDB" id="A0A5J4VYY5"/>
<dbReference type="EMBL" id="SNRW01004248">
    <property type="protein sequence ID" value="KAA6387742.1"/>
    <property type="molecule type" value="Genomic_DNA"/>
</dbReference>
<comment type="caution">
    <text evidence="2">The sequence shown here is derived from an EMBL/GenBank/DDBJ whole genome shotgun (WGS) entry which is preliminary data.</text>
</comment>
<dbReference type="Proteomes" id="UP000324800">
    <property type="component" value="Unassembled WGS sequence"/>
</dbReference>
<keyword evidence="1" id="KW-1133">Transmembrane helix</keyword>
<reference evidence="2 3" key="1">
    <citation type="submission" date="2019-03" db="EMBL/GenBank/DDBJ databases">
        <title>Single cell metagenomics reveals metabolic interactions within the superorganism composed of flagellate Streblomastix strix and complex community of Bacteroidetes bacteria on its surface.</title>
        <authorList>
            <person name="Treitli S.C."/>
            <person name="Kolisko M."/>
            <person name="Husnik F."/>
            <person name="Keeling P."/>
            <person name="Hampl V."/>
        </authorList>
    </citation>
    <scope>NUCLEOTIDE SEQUENCE [LARGE SCALE GENOMIC DNA]</scope>
    <source>
        <strain evidence="2">ST1C</strain>
    </source>
</reference>
<gene>
    <name evidence="2" type="ORF">EZS28_016731</name>
</gene>
<feature type="transmembrane region" description="Helical" evidence="1">
    <location>
        <begin position="71"/>
        <end position="90"/>
    </location>
</feature>
<feature type="transmembrane region" description="Helical" evidence="1">
    <location>
        <begin position="21"/>
        <end position="41"/>
    </location>
</feature>
<keyword evidence="1" id="KW-0812">Transmembrane</keyword>
<protein>
    <submittedName>
        <fullName evidence="2">Uncharacterized protein</fullName>
    </submittedName>
</protein>
<keyword evidence="1" id="KW-0472">Membrane</keyword>
<evidence type="ECO:0000313" key="3">
    <source>
        <dbReference type="Proteomes" id="UP000324800"/>
    </source>
</evidence>
<accession>A0A5J4VYY5</accession>
<sequence>MDDPIICILLNEAFPPSIRNIFSPSIYALSLIITPVIVVSASQQYNKVSLIKLVPLNAIFDIFGFPPQKYIGFLLITVLPVIVNPSIVLLDPPTFIIYELDSF</sequence>
<name>A0A5J4VYY5_9EUKA</name>
<evidence type="ECO:0000313" key="2">
    <source>
        <dbReference type="EMBL" id="KAA6387742.1"/>
    </source>
</evidence>
<evidence type="ECO:0000256" key="1">
    <source>
        <dbReference type="SAM" id="Phobius"/>
    </source>
</evidence>
<proteinExistence type="predicted"/>
<organism evidence="2 3">
    <name type="scientific">Streblomastix strix</name>
    <dbReference type="NCBI Taxonomy" id="222440"/>
    <lineage>
        <taxon>Eukaryota</taxon>
        <taxon>Metamonada</taxon>
        <taxon>Preaxostyla</taxon>
        <taxon>Oxymonadida</taxon>
        <taxon>Streblomastigidae</taxon>
        <taxon>Streblomastix</taxon>
    </lineage>
</organism>